<dbReference type="SMART" id="SM01234">
    <property type="entry name" value="Haemolytic"/>
    <property type="match status" value="1"/>
</dbReference>
<evidence type="ECO:0000313" key="2">
    <source>
        <dbReference type="EMBL" id="STY96255.1"/>
    </source>
</evidence>
<sequence>MLMKPHADTSCPPLPSVHSRFTQLLLALIRVYQRYISPSLPPHCRFYPTCSQYALQAVIWHGSWRGGWLAVKRIARCHPWGGSGIDWVPRPLYRYRFYAVDVVVINPCLAKQHFGN</sequence>
<dbReference type="GO" id="GO:0005886">
    <property type="term" value="C:plasma membrane"/>
    <property type="evidence" value="ECO:0007669"/>
    <property type="project" value="UniProtKB-SubCell"/>
</dbReference>
<accession>A0A378Q6G2</accession>
<dbReference type="PANTHER" id="PTHR33383:SF1">
    <property type="entry name" value="MEMBRANE PROTEIN INSERTION EFFICIENCY FACTOR-RELATED"/>
    <property type="match status" value="1"/>
</dbReference>
<dbReference type="AlphaFoldDB" id="A0A378Q6G2"/>
<comment type="function">
    <text evidence="1">Could be involved in insertion of integral membrane proteins into the membrane.</text>
</comment>
<dbReference type="Pfam" id="PF01809">
    <property type="entry name" value="YidD"/>
    <property type="match status" value="1"/>
</dbReference>
<dbReference type="InterPro" id="IPR002696">
    <property type="entry name" value="Membr_insert_effic_factor_YidD"/>
</dbReference>
<reference evidence="2 3" key="1">
    <citation type="submission" date="2018-06" db="EMBL/GenBank/DDBJ databases">
        <authorList>
            <consortium name="Pathogen Informatics"/>
            <person name="Doyle S."/>
        </authorList>
    </citation>
    <scope>NUCLEOTIDE SEQUENCE [LARGE SCALE GENOMIC DNA]</scope>
    <source>
        <strain evidence="2 3">NCTC11091</strain>
    </source>
</reference>
<dbReference type="Proteomes" id="UP000255193">
    <property type="component" value="Unassembled WGS sequence"/>
</dbReference>
<dbReference type="EMBL" id="UGQA01000001">
    <property type="protein sequence ID" value="STY96255.1"/>
    <property type="molecule type" value="Genomic_DNA"/>
</dbReference>
<protein>
    <recommendedName>
        <fullName evidence="1">Putative membrane protein insertion efficiency factor</fullName>
    </recommendedName>
</protein>
<comment type="similarity">
    <text evidence="1">Belongs to the UPF0161 family.</text>
</comment>
<comment type="subcellular location">
    <subcellularLocation>
        <location evidence="1">Cell membrane</location>
        <topology evidence="1">Peripheral membrane protein</topology>
        <orientation evidence="1">Cytoplasmic side</orientation>
    </subcellularLocation>
</comment>
<gene>
    <name evidence="2" type="primary">yidD</name>
    <name evidence="2" type="ORF">NCTC11091_02071</name>
</gene>
<organism evidence="2 3">
    <name type="scientific">Faucicola atlantae</name>
    <dbReference type="NCBI Taxonomy" id="34059"/>
    <lineage>
        <taxon>Bacteria</taxon>
        <taxon>Pseudomonadati</taxon>
        <taxon>Pseudomonadota</taxon>
        <taxon>Gammaproteobacteria</taxon>
        <taxon>Moraxellales</taxon>
        <taxon>Moraxellaceae</taxon>
        <taxon>Faucicola</taxon>
    </lineage>
</organism>
<evidence type="ECO:0000256" key="1">
    <source>
        <dbReference type="HAMAP-Rule" id="MF_00386"/>
    </source>
</evidence>
<name>A0A378Q6G2_9GAMM</name>
<evidence type="ECO:0000313" key="3">
    <source>
        <dbReference type="Proteomes" id="UP000255193"/>
    </source>
</evidence>
<keyword evidence="1" id="KW-1003">Cell membrane</keyword>
<keyword evidence="1" id="KW-0472">Membrane</keyword>
<dbReference type="NCBIfam" id="TIGR00278">
    <property type="entry name" value="membrane protein insertion efficiency factor YidD"/>
    <property type="match status" value="1"/>
</dbReference>
<proteinExistence type="inferred from homology"/>
<dbReference type="HAMAP" id="MF_00386">
    <property type="entry name" value="UPF0161_YidD"/>
    <property type="match status" value="1"/>
</dbReference>
<dbReference type="PANTHER" id="PTHR33383">
    <property type="entry name" value="MEMBRANE PROTEIN INSERTION EFFICIENCY FACTOR-RELATED"/>
    <property type="match status" value="1"/>
</dbReference>